<feature type="compositionally biased region" description="Low complexity" evidence="1">
    <location>
        <begin position="32"/>
        <end position="51"/>
    </location>
</feature>
<feature type="transmembrane region" description="Helical" evidence="2">
    <location>
        <begin position="173"/>
        <end position="194"/>
    </location>
</feature>
<keyword evidence="2" id="KW-0812">Transmembrane</keyword>
<dbReference type="RefSeq" id="WP_160142934.1">
    <property type="nucleotide sequence ID" value="NZ_BHYL01000337.1"/>
</dbReference>
<feature type="transmembrane region" description="Helical" evidence="2">
    <location>
        <begin position="250"/>
        <end position="276"/>
    </location>
</feature>
<reference evidence="3 4" key="1">
    <citation type="submission" date="2018-11" db="EMBL/GenBank/DDBJ databases">
        <title>Draft genome sequence of Cellulomonas takizawaensis strain TKZ-21.</title>
        <authorList>
            <person name="Yamamura H."/>
            <person name="Hayashi T."/>
            <person name="Hamada M."/>
            <person name="Serisawa Y."/>
            <person name="Matsuyama K."/>
            <person name="Nakagawa Y."/>
            <person name="Otoguro M."/>
            <person name="Yanagida F."/>
            <person name="Hayakawa M."/>
        </authorList>
    </citation>
    <scope>NUCLEOTIDE SEQUENCE [LARGE SCALE GENOMIC DNA]</scope>
    <source>
        <strain evidence="3 4">TKZ-21</strain>
    </source>
</reference>
<proteinExistence type="predicted"/>
<evidence type="ECO:0000313" key="3">
    <source>
        <dbReference type="EMBL" id="GCD21740.1"/>
    </source>
</evidence>
<feature type="region of interest" description="Disordered" evidence="1">
    <location>
        <begin position="1"/>
        <end position="51"/>
    </location>
</feature>
<dbReference type="Proteomes" id="UP000288246">
    <property type="component" value="Unassembled WGS sequence"/>
</dbReference>
<gene>
    <name evidence="3" type="ORF">CTKZ_33020</name>
</gene>
<protein>
    <recommendedName>
        <fullName evidence="5">Integral membrane protein</fullName>
    </recommendedName>
</protein>
<keyword evidence="2" id="KW-1133">Transmembrane helix</keyword>
<accession>A0A401V485</accession>
<feature type="transmembrane region" description="Helical" evidence="2">
    <location>
        <begin position="206"/>
        <end position="230"/>
    </location>
</feature>
<evidence type="ECO:0000256" key="2">
    <source>
        <dbReference type="SAM" id="Phobius"/>
    </source>
</evidence>
<feature type="transmembrane region" description="Helical" evidence="2">
    <location>
        <begin position="434"/>
        <end position="455"/>
    </location>
</feature>
<name>A0A401V485_9CELL</name>
<evidence type="ECO:0000313" key="4">
    <source>
        <dbReference type="Proteomes" id="UP000288246"/>
    </source>
</evidence>
<comment type="caution">
    <text evidence="3">The sequence shown here is derived from an EMBL/GenBank/DDBJ whole genome shotgun (WGS) entry which is preliminary data.</text>
</comment>
<dbReference type="OrthoDB" id="151635at2"/>
<sequence>MSGDRTAAESTDEGATPAAQDAATPLSRDGSAPVTTDAAAPPPADAAGPVAPDAADVRAPAVPRAWFDPRGWPWWVQTLAVYLAGRAFSAVALVVTAQAQVENYWTPAQPSYLQFTGLMWDASWYRQAAEQGYPDTLPVGEDGLVQQNVWAFFPLFPMLVRGLMVLTTGPWYVVAPLTALVLGAAAAVVIHRLVERGAPRAVAARPGLPLATVALVTAFPTAVVLQVAYTESLALLLVAAALLLLVERRYLAMSVVVIALGFTRAVALPMAAVIVVHAAVRWWRSRRGEDHLGARDVGGLAALAVAAGVSGVAWPLICGWVTGVPDGYLQTQESWRGLREVQPFGAWGYVSRFWFGEWAPWVLVAGFALVVAVLLVPAAWRLGNELHAWPAAYLLYIAAVIEPGSSLARFLVLAFPLGAVTAGVVTRPAAARRLWFTGVLVLMLALQLVWVWNMWRLTPPQGWPP</sequence>
<keyword evidence="4" id="KW-1185">Reference proteome</keyword>
<feature type="transmembrane region" description="Helical" evidence="2">
    <location>
        <begin position="297"/>
        <end position="317"/>
    </location>
</feature>
<dbReference type="EMBL" id="BHYL01000337">
    <property type="protein sequence ID" value="GCD21740.1"/>
    <property type="molecule type" value="Genomic_DNA"/>
</dbReference>
<evidence type="ECO:0008006" key="5">
    <source>
        <dbReference type="Google" id="ProtNLM"/>
    </source>
</evidence>
<dbReference type="AlphaFoldDB" id="A0A401V485"/>
<feature type="transmembrane region" description="Helical" evidence="2">
    <location>
        <begin position="358"/>
        <end position="379"/>
    </location>
</feature>
<keyword evidence="2" id="KW-0472">Membrane</keyword>
<evidence type="ECO:0000256" key="1">
    <source>
        <dbReference type="SAM" id="MobiDB-lite"/>
    </source>
</evidence>
<organism evidence="3 4">
    <name type="scientific">Cellulomonas algicola</name>
    <dbReference type="NCBI Taxonomy" id="2071633"/>
    <lineage>
        <taxon>Bacteria</taxon>
        <taxon>Bacillati</taxon>
        <taxon>Actinomycetota</taxon>
        <taxon>Actinomycetes</taxon>
        <taxon>Micrococcales</taxon>
        <taxon>Cellulomonadaceae</taxon>
        <taxon>Cellulomonas</taxon>
    </lineage>
</organism>